<gene>
    <name evidence="2" type="ORF">pmac_cds_447</name>
</gene>
<feature type="domain" description="F-box" evidence="1">
    <location>
        <begin position="16"/>
        <end position="62"/>
    </location>
</feature>
<proteinExistence type="predicted"/>
<evidence type="ECO:0000259" key="1">
    <source>
        <dbReference type="Pfam" id="PF12937"/>
    </source>
</evidence>
<dbReference type="Pfam" id="PF12937">
    <property type="entry name" value="F-box-like"/>
    <property type="match status" value="1"/>
</dbReference>
<dbReference type="InterPro" id="IPR036047">
    <property type="entry name" value="F-box-like_dom_sf"/>
</dbReference>
<dbReference type="Gene3D" id="1.20.1280.50">
    <property type="match status" value="1"/>
</dbReference>
<dbReference type="KEGG" id="vg:36841590"/>
<accession>A0A2U7UFI5</accession>
<dbReference type="EMBL" id="MG011691">
    <property type="protein sequence ID" value="AVK77135.1"/>
    <property type="molecule type" value="Genomic_DNA"/>
</dbReference>
<sequence length="276" mass="30960">MQTLACTDGAHSLTQIADLPDETLQHIFSFLTCAWRAAGPLAVCTRWRRIVLDPASPWRGQCTKFYTRRRARQCATAARHGHLTCLVEMHERGYAWRANVCANAARGGHLDCLRYAHENGCDWDERTCAEAASGGHLACLIYARENGCPWDQRVPANAAAGGYIACLRYAIDGGRPAGARAACKAIAGGYLDCLIYLHENGCRWNPDLFYEAIICDQLTCLTYMCETPNPWIDAMRNEVIYRRRYDPRWWTDKNTVSAILDHPTSSCAAYLRAYLS</sequence>
<protein>
    <submittedName>
        <fullName evidence="2">Ankyrin repeat domain containing protein</fullName>
    </submittedName>
</protein>
<dbReference type="SUPFAM" id="SSF140860">
    <property type="entry name" value="Pseudo ankyrin repeat-like"/>
    <property type="match status" value="1"/>
</dbReference>
<dbReference type="PANTHER" id="PTHR46586:SF3">
    <property type="entry name" value="ANKYRIN REPEAT-CONTAINING PROTEIN"/>
    <property type="match status" value="1"/>
</dbReference>
<dbReference type="Proteomes" id="UP000249758">
    <property type="component" value="Segment"/>
</dbReference>
<organism evidence="2">
    <name type="scientific">Pandoravirus macleodensis</name>
    <dbReference type="NCBI Taxonomy" id="2107707"/>
    <lineage>
        <taxon>Viruses</taxon>
        <taxon>Pandoravirus</taxon>
    </lineage>
</organism>
<evidence type="ECO:0000313" key="2">
    <source>
        <dbReference type="EMBL" id="AVK77135.1"/>
    </source>
</evidence>
<reference evidence="2" key="1">
    <citation type="journal article" date="2018" name="Nat. Commun.">
        <title>Diversity and evolution of the emerging Pandoraviridae family.</title>
        <authorList>
            <person name="Legendre M."/>
            <person name="Fabre E."/>
            <person name="Poirot O."/>
            <person name="Jeudy S."/>
            <person name="Lartigue A."/>
            <person name="Alempic J.M."/>
            <person name="Beucher L."/>
            <person name="Philippe N."/>
            <person name="Bertaux L."/>
            <person name="Christo-Foroux E."/>
            <person name="Labadie K."/>
            <person name="Coute Y."/>
            <person name="Abergel C."/>
            <person name="Claverie J.M."/>
        </authorList>
    </citation>
    <scope>NUCLEOTIDE SEQUENCE [LARGE SCALE GENOMIC DNA]</scope>
    <source>
        <strain evidence="2">Macleodensis</strain>
    </source>
</reference>
<dbReference type="Gene3D" id="1.25.40.20">
    <property type="entry name" value="Ankyrin repeat-containing domain"/>
    <property type="match status" value="1"/>
</dbReference>
<dbReference type="RefSeq" id="YP_009481131.1">
    <property type="nucleotide sequence ID" value="NC_037665.1"/>
</dbReference>
<dbReference type="InterPro" id="IPR052050">
    <property type="entry name" value="SecEffector_AnkRepeat"/>
</dbReference>
<dbReference type="SUPFAM" id="SSF81383">
    <property type="entry name" value="F-box domain"/>
    <property type="match status" value="1"/>
</dbReference>
<dbReference type="PANTHER" id="PTHR46586">
    <property type="entry name" value="ANKYRIN REPEAT-CONTAINING PROTEIN"/>
    <property type="match status" value="1"/>
</dbReference>
<dbReference type="InterPro" id="IPR036770">
    <property type="entry name" value="Ankyrin_rpt-contain_sf"/>
</dbReference>
<dbReference type="InterPro" id="IPR001810">
    <property type="entry name" value="F-box_dom"/>
</dbReference>
<name>A0A2U7UFI5_9VIRU</name>
<dbReference type="GeneID" id="36841590"/>